<gene>
    <name evidence="1" type="ORF">SAMN05192583_0586</name>
</gene>
<accession>A0A1H7ZBG9</accession>
<dbReference type="InterPro" id="IPR029063">
    <property type="entry name" value="SAM-dependent_MTases_sf"/>
</dbReference>
<name>A0A1H7ZBG9_9SPHN</name>
<dbReference type="SUPFAM" id="SSF53335">
    <property type="entry name" value="S-adenosyl-L-methionine-dependent methyltransferases"/>
    <property type="match status" value="1"/>
</dbReference>
<sequence length="214" mass="24217">MSQNRSTAVMQRRVEAHDSLDDFPTPPWATRALCRWLDELSRPPLELMTCREPAANRGYMVAPLREAFHHVEASDVHDYGAGFPVADFLFPGPLAEVDWTITNPPFRLAEQFIARAMETSRIGVAMIVRGAFLEGVGRYERLFAVNPPSDVLQFSERVVMHKGRLAPEGSTATAYAWLVWIKGCEDVTRLRWIAPCRKRLERDTDYVAPMVEAA</sequence>
<evidence type="ECO:0000313" key="2">
    <source>
        <dbReference type="Proteomes" id="UP000199206"/>
    </source>
</evidence>
<reference evidence="2" key="1">
    <citation type="submission" date="2016-10" db="EMBL/GenBank/DDBJ databases">
        <authorList>
            <person name="Varghese N."/>
            <person name="Submissions S."/>
        </authorList>
    </citation>
    <scope>NUCLEOTIDE SEQUENCE [LARGE SCALE GENOMIC DNA]</scope>
    <source>
        <strain evidence="2">S6-262</strain>
    </source>
</reference>
<evidence type="ECO:0008006" key="3">
    <source>
        <dbReference type="Google" id="ProtNLM"/>
    </source>
</evidence>
<proteinExistence type="predicted"/>
<protein>
    <recommendedName>
        <fullName evidence="3">Methyltransferase</fullName>
    </recommendedName>
</protein>
<dbReference type="AlphaFoldDB" id="A0A1H7ZBG9"/>
<dbReference type="EMBL" id="FOCF01000001">
    <property type="protein sequence ID" value="SEM54837.1"/>
    <property type="molecule type" value="Genomic_DNA"/>
</dbReference>
<dbReference type="Proteomes" id="UP000199206">
    <property type="component" value="Unassembled WGS sequence"/>
</dbReference>
<organism evidence="1 2">
    <name type="scientific">Sphingomonas gellani</name>
    <dbReference type="NCBI Taxonomy" id="1166340"/>
    <lineage>
        <taxon>Bacteria</taxon>
        <taxon>Pseudomonadati</taxon>
        <taxon>Pseudomonadota</taxon>
        <taxon>Alphaproteobacteria</taxon>
        <taxon>Sphingomonadales</taxon>
        <taxon>Sphingomonadaceae</taxon>
        <taxon>Sphingomonas</taxon>
    </lineage>
</organism>
<dbReference type="STRING" id="1166340.SAMN05192583_0586"/>
<dbReference type="OrthoDB" id="1079385at2"/>
<evidence type="ECO:0000313" key="1">
    <source>
        <dbReference type="EMBL" id="SEM54837.1"/>
    </source>
</evidence>
<keyword evidence="2" id="KW-1185">Reference proteome</keyword>